<keyword evidence="1" id="KW-0812">Transmembrane</keyword>
<evidence type="ECO:0000256" key="1">
    <source>
        <dbReference type="SAM" id="Phobius"/>
    </source>
</evidence>
<feature type="domain" description="DUF1559" evidence="2">
    <location>
        <begin position="50"/>
        <end position="323"/>
    </location>
</feature>
<dbReference type="InterPro" id="IPR027558">
    <property type="entry name" value="Pre_pil_HX9DG_C"/>
</dbReference>
<sequence length="343" mass="36591">MTNIKTAFSPTVCRMWNQRQRPAKAFTLVELLVVIAIIGVLVGLLLPAVQAAREAARRMQCSNNLKQLTLALHNYESAHRVFPPGSLGYPFVWSPQSQLLPFVEQASLQDLLIYEVPPLTAFGSGFNATQVAQNDSAAQQALPFITCPSDREVVAGSVYGGISYPGSSGSGINAPGNAADDGSVANADGLFFTNSRIGFRDVIDGTSHTVAFGEQLLGDGQNVASPNADYRHRVVELSMATQTTPTACDPATAPAWSGQRGAKWVNGHMADSMFNHYYTPNANVPDCHNGYHNFALVSARSAHAGGVQTSMVDGSVRFVSDSVSLNLWRAAATRAGSEVSQEM</sequence>
<dbReference type="SUPFAM" id="SSF54523">
    <property type="entry name" value="Pili subunits"/>
    <property type="match status" value="1"/>
</dbReference>
<keyword evidence="1" id="KW-1133">Transmembrane helix</keyword>
<reference evidence="3 4" key="1">
    <citation type="submission" date="2019-02" db="EMBL/GenBank/DDBJ databases">
        <title>Deep-cultivation of Planctomycetes and their phenomic and genomic characterization uncovers novel biology.</title>
        <authorList>
            <person name="Wiegand S."/>
            <person name="Jogler M."/>
            <person name="Boedeker C."/>
            <person name="Pinto D."/>
            <person name="Vollmers J."/>
            <person name="Rivas-Marin E."/>
            <person name="Kohn T."/>
            <person name="Peeters S.H."/>
            <person name="Heuer A."/>
            <person name="Rast P."/>
            <person name="Oberbeckmann S."/>
            <person name="Bunk B."/>
            <person name="Jeske O."/>
            <person name="Meyerdierks A."/>
            <person name="Storesund J.E."/>
            <person name="Kallscheuer N."/>
            <person name="Luecker S."/>
            <person name="Lage O.M."/>
            <person name="Pohl T."/>
            <person name="Merkel B.J."/>
            <person name="Hornburger P."/>
            <person name="Mueller R.-W."/>
            <person name="Bruemmer F."/>
            <person name="Labrenz M."/>
            <person name="Spormann A.M."/>
            <person name="Op Den Camp H."/>
            <person name="Overmann J."/>
            <person name="Amann R."/>
            <person name="Jetten M.S.M."/>
            <person name="Mascher T."/>
            <person name="Medema M.H."/>
            <person name="Devos D.P."/>
            <person name="Kaster A.-K."/>
            <person name="Ovreas L."/>
            <person name="Rohde M."/>
            <person name="Galperin M.Y."/>
            <person name="Jogler C."/>
        </authorList>
    </citation>
    <scope>NUCLEOTIDE SEQUENCE [LARGE SCALE GENOMIC DNA]</scope>
    <source>
        <strain evidence="3 4">Pla52o</strain>
    </source>
</reference>
<dbReference type="InterPro" id="IPR012902">
    <property type="entry name" value="N_methyl_site"/>
</dbReference>
<accession>A0A5C6C868</accession>
<dbReference type="NCBIfam" id="TIGR02532">
    <property type="entry name" value="IV_pilin_GFxxxE"/>
    <property type="match status" value="1"/>
</dbReference>
<dbReference type="InterPro" id="IPR011453">
    <property type="entry name" value="DUF1559"/>
</dbReference>
<dbReference type="RefSeq" id="WP_146596734.1">
    <property type="nucleotide sequence ID" value="NZ_SJPT01000009.1"/>
</dbReference>
<protein>
    <recommendedName>
        <fullName evidence="2">DUF1559 domain-containing protein</fullName>
    </recommendedName>
</protein>
<organism evidence="3 4">
    <name type="scientific">Novipirellula galeiformis</name>
    <dbReference type="NCBI Taxonomy" id="2528004"/>
    <lineage>
        <taxon>Bacteria</taxon>
        <taxon>Pseudomonadati</taxon>
        <taxon>Planctomycetota</taxon>
        <taxon>Planctomycetia</taxon>
        <taxon>Pirellulales</taxon>
        <taxon>Pirellulaceae</taxon>
        <taxon>Novipirellula</taxon>
    </lineage>
</organism>
<gene>
    <name evidence="3" type="ORF">Pla52o_47320</name>
</gene>
<dbReference type="Pfam" id="PF07596">
    <property type="entry name" value="SBP_bac_10"/>
    <property type="match status" value="1"/>
</dbReference>
<keyword evidence="1" id="KW-0472">Membrane</keyword>
<dbReference type="NCBIfam" id="TIGR04294">
    <property type="entry name" value="pre_pil_HX9DG"/>
    <property type="match status" value="1"/>
</dbReference>
<evidence type="ECO:0000313" key="3">
    <source>
        <dbReference type="EMBL" id="TWU20217.1"/>
    </source>
</evidence>
<dbReference type="PANTHER" id="PTHR30093:SF2">
    <property type="entry name" value="TYPE II SECRETION SYSTEM PROTEIN H"/>
    <property type="match status" value="1"/>
</dbReference>
<feature type="transmembrane region" description="Helical" evidence="1">
    <location>
        <begin position="25"/>
        <end position="49"/>
    </location>
</feature>
<dbReference type="Pfam" id="PF07963">
    <property type="entry name" value="N_methyl"/>
    <property type="match status" value="1"/>
</dbReference>
<proteinExistence type="predicted"/>
<evidence type="ECO:0000313" key="4">
    <source>
        <dbReference type="Proteomes" id="UP000316304"/>
    </source>
</evidence>
<comment type="caution">
    <text evidence="3">The sequence shown here is derived from an EMBL/GenBank/DDBJ whole genome shotgun (WGS) entry which is preliminary data.</text>
</comment>
<keyword evidence="4" id="KW-1185">Reference proteome</keyword>
<dbReference type="OrthoDB" id="258404at2"/>
<name>A0A5C6C868_9BACT</name>
<dbReference type="PANTHER" id="PTHR30093">
    <property type="entry name" value="GENERAL SECRETION PATHWAY PROTEIN G"/>
    <property type="match status" value="1"/>
</dbReference>
<dbReference type="InterPro" id="IPR045584">
    <property type="entry name" value="Pilin-like"/>
</dbReference>
<dbReference type="Gene3D" id="3.30.700.10">
    <property type="entry name" value="Glycoprotein, Type 4 Pilin"/>
    <property type="match status" value="1"/>
</dbReference>
<dbReference type="Proteomes" id="UP000316304">
    <property type="component" value="Unassembled WGS sequence"/>
</dbReference>
<evidence type="ECO:0000259" key="2">
    <source>
        <dbReference type="Pfam" id="PF07596"/>
    </source>
</evidence>
<dbReference type="AlphaFoldDB" id="A0A5C6C868"/>
<dbReference type="EMBL" id="SJPT01000009">
    <property type="protein sequence ID" value="TWU20217.1"/>
    <property type="molecule type" value="Genomic_DNA"/>
</dbReference>